<dbReference type="SUPFAM" id="SSF81345">
    <property type="entry name" value="ABC transporter involved in vitamin B12 uptake, BtuC"/>
    <property type="match status" value="1"/>
</dbReference>
<organism evidence="9 10">
    <name type="scientific">Kurthia gibsonii</name>
    <dbReference type="NCBI Taxonomy" id="33946"/>
    <lineage>
        <taxon>Bacteria</taxon>
        <taxon>Bacillati</taxon>
        <taxon>Bacillota</taxon>
        <taxon>Bacilli</taxon>
        <taxon>Bacillales</taxon>
        <taxon>Caryophanaceae</taxon>
        <taxon>Kurthia</taxon>
    </lineage>
</organism>
<dbReference type="CDD" id="cd06550">
    <property type="entry name" value="TM_ABC_iron-siderophores_like"/>
    <property type="match status" value="1"/>
</dbReference>
<evidence type="ECO:0000256" key="7">
    <source>
        <dbReference type="ARBA" id="ARBA00023136"/>
    </source>
</evidence>
<dbReference type="Proteomes" id="UP001398420">
    <property type="component" value="Unassembled WGS sequence"/>
</dbReference>
<dbReference type="RefSeq" id="WP_068454581.1">
    <property type="nucleotide sequence ID" value="NZ_BJOB01000002.1"/>
</dbReference>
<feature type="transmembrane region" description="Helical" evidence="8">
    <location>
        <begin position="310"/>
        <end position="326"/>
    </location>
</feature>
<name>A0ABU9LL66_9BACL</name>
<keyword evidence="5 8" id="KW-0812">Transmembrane</keyword>
<feature type="transmembrane region" description="Helical" evidence="8">
    <location>
        <begin position="152"/>
        <end position="173"/>
    </location>
</feature>
<gene>
    <name evidence="9" type="ORF">AAF454_01805</name>
</gene>
<evidence type="ECO:0000256" key="8">
    <source>
        <dbReference type="SAM" id="Phobius"/>
    </source>
</evidence>
<evidence type="ECO:0000256" key="4">
    <source>
        <dbReference type="ARBA" id="ARBA00022475"/>
    </source>
</evidence>
<accession>A0ABU9LL66</accession>
<dbReference type="InterPro" id="IPR000522">
    <property type="entry name" value="ABC_transptr_permease_BtuC"/>
</dbReference>
<feature type="transmembrane region" description="Helical" evidence="8">
    <location>
        <begin position="193"/>
        <end position="212"/>
    </location>
</feature>
<comment type="subcellular location">
    <subcellularLocation>
        <location evidence="1">Cell membrane</location>
        <topology evidence="1">Multi-pass membrane protein</topology>
    </subcellularLocation>
</comment>
<comment type="similarity">
    <text evidence="2">Belongs to the binding-protein-dependent transport system permease family. FecCD subfamily.</text>
</comment>
<evidence type="ECO:0000313" key="9">
    <source>
        <dbReference type="EMBL" id="MEL5987156.1"/>
    </source>
</evidence>
<dbReference type="Gene3D" id="1.10.3470.10">
    <property type="entry name" value="ABC transporter involved in vitamin B12 uptake, BtuC"/>
    <property type="match status" value="1"/>
</dbReference>
<keyword evidence="7 8" id="KW-0472">Membrane</keyword>
<proteinExistence type="inferred from homology"/>
<feature type="transmembrane region" description="Helical" evidence="8">
    <location>
        <begin position="239"/>
        <end position="265"/>
    </location>
</feature>
<keyword evidence="10" id="KW-1185">Reference proteome</keyword>
<evidence type="ECO:0000256" key="1">
    <source>
        <dbReference type="ARBA" id="ARBA00004651"/>
    </source>
</evidence>
<feature type="transmembrane region" description="Helical" evidence="8">
    <location>
        <begin position="277"/>
        <end position="298"/>
    </location>
</feature>
<keyword evidence="3" id="KW-0813">Transport</keyword>
<keyword evidence="4" id="KW-1003">Cell membrane</keyword>
<evidence type="ECO:0000256" key="2">
    <source>
        <dbReference type="ARBA" id="ARBA00007935"/>
    </source>
</evidence>
<dbReference type="PANTHER" id="PTHR30472:SF65">
    <property type="entry name" value="SIDEROPHORE TRANSPORT SYSTEM PERMEASE PROTEIN YFIZ-RELATED"/>
    <property type="match status" value="1"/>
</dbReference>
<dbReference type="EMBL" id="JBCEWA010000001">
    <property type="protein sequence ID" value="MEL5987156.1"/>
    <property type="molecule type" value="Genomic_DNA"/>
</dbReference>
<dbReference type="PANTHER" id="PTHR30472">
    <property type="entry name" value="FERRIC ENTEROBACTIN TRANSPORT SYSTEM PERMEASE PROTEIN"/>
    <property type="match status" value="1"/>
</dbReference>
<dbReference type="Pfam" id="PF01032">
    <property type="entry name" value="FecCD"/>
    <property type="match status" value="1"/>
</dbReference>
<keyword evidence="6 8" id="KW-1133">Transmembrane helix</keyword>
<evidence type="ECO:0000313" key="10">
    <source>
        <dbReference type="Proteomes" id="UP001398420"/>
    </source>
</evidence>
<feature type="transmembrane region" description="Helical" evidence="8">
    <location>
        <begin position="118"/>
        <end position="140"/>
    </location>
</feature>
<feature type="transmembrane region" description="Helical" evidence="8">
    <location>
        <begin position="12"/>
        <end position="36"/>
    </location>
</feature>
<evidence type="ECO:0000256" key="3">
    <source>
        <dbReference type="ARBA" id="ARBA00022448"/>
    </source>
</evidence>
<dbReference type="GeneID" id="97820083"/>
<feature type="transmembrane region" description="Helical" evidence="8">
    <location>
        <begin position="94"/>
        <end position="112"/>
    </location>
</feature>
<sequence>MLKLFRSWSLWLQLLIAFVLLLITIFFAISLGAAVIPLQDVWHAIWSSEGGEKIDILREIRFPRVVAAVFVGAALAVAGAIMQGVTRNPLADPGLLGLTSGANAALAIGLVLVPKLDYMGSVIACLIGAAVGMGIVYGISATSRKGMSPLKLVLAGAAVSMFLQAVADGTGLLFKISKNVSMWTSGGLQGITWSAYIVMPLIIIALIGSILISRQLTILSLNEELAVGLGQKTMQIKTIMFIIVVLLAGSAVALIGNLAFVGLMIPHIVRTFVGGDYRAVIPMSMIVGGMFMVIVDLIGRTMNAPYETPVVALVAVIGLPFFLILVKRGGRFFA</sequence>
<feature type="transmembrane region" description="Helical" evidence="8">
    <location>
        <begin position="62"/>
        <end position="82"/>
    </location>
</feature>
<evidence type="ECO:0000256" key="6">
    <source>
        <dbReference type="ARBA" id="ARBA00022989"/>
    </source>
</evidence>
<reference evidence="9 10" key="1">
    <citation type="submission" date="2024-04" db="EMBL/GenBank/DDBJ databases">
        <authorList>
            <person name="Wu Y.S."/>
            <person name="Zhang L."/>
        </authorList>
    </citation>
    <scope>NUCLEOTIDE SEQUENCE [LARGE SCALE GENOMIC DNA]</scope>
    <source>
        <strain evidence="9 10">KG-01</strain>
    </source>
</reference>
<evidence type="ECO:0000256" key="5">
    <source>
        <dbReference type="ARBA" id="ARBA00022692"/>
    </source>
</evidence>
<comment type="caution">
    <text evidence="9">The sequence shown here is derived from an EMBL/GenBank/DDBJ whole genome shotgun (WGS) entry which is preliminary data.</text>
</comment>
<dbReference type="InterPro" id="IPR037294">
    <property type="entry name" value="ABC_BtuC-like"/>
</dbReference>
<protein>
    <submittedName>
        <fullName evidence="9">Iron ABC transporter permease</fullName>
    </submittedName>
</protein>